<evidence type="ECO:0000256" key="1">
    <source>
        <dbReference type="ARBA" id="ARBA00009861"/>
    </source>
</evidence>
<feature type="region of interest" description="Disordered" evidence="2">
    <location>
        <begin position="444"/>
        <end position="474"/>
    </location>
</feature>
<dbReference type="Gramene" id="ERN01522">
    <property type="protein sequence ID" value="ERN01522"/>
    <property type="gene ID" value="AMTR_s00002p00270800"/>
</dbReference>
<dbReference type="AlphaFoldDB" id="W1NV57"/>
<dbReference type="SUPFAM" id="SSF52777">
    <property type="entry name" value="CoA-dependent acyltransferases"/>
    <property type="match status" value="1"/>
</dbReference>
<sequence length="474" mass="52906">MGDEGKTLKKLVVCPRAKLTVIPAVPGQLSKIHPLSLLDHMMGVHNLRIVFYYKTPRNKEEGLRHESLKEALSETLSSYPIVTGRLKGGNEEGRWEVQCNDAGVRVVEAKVEGTVEDWLERAEAADEEGLTYWEKMPEDPCFWSTFYVQLTQFEGGGFAIGLSCTHLSADPTSATLLIKAWSEIHRRKAISTPPFFHAYALSPNPQILTVHTPATHLLHSKLTAQNTPQNFGENYPSATFHFPPSSVRTLISKIEEETKLQVTPFEALAALFWVASTRSHHTDSYTESICLCTEFRRLLQVPLPQGYFGNALHFSEVSEKRANLARYNSGLALAARLIHEDQDKAKEEEIWSVINWLAARKSDSGRSSSPFPIYGPGLTVANFEGVMSYNAVFTEGDRPLHVSYRVEPVVGEGMVLVLPSDEGDFGRIVVVTLQGDRLSRLRKDKEVSGLGPKIPSNQKARPEMFHADPIKKKK</sequence>
<dbReference type="GO" id="GO:0016747">
    <property type="term" value="F:acyltransferase activity, transferring groups other than amino-acyl groups"/>
    <property type="evidence" value="ECO:0000318"/>
    <property type="project" value="GO_Central"/>
</dbReference>
<dbReference type="Pfam" id="PF02458">
    <property type="entry name" value="Transferase"/>
    <property type="match status" value="1"/>
</dbReference>
<dbReference type="Proteomes" id="UP000017836">
    <property type="component" value="Unassembled WGS sequence"/>
</dbReference>
<reference evidence="4" key="1">
    <citation type="journal article" date="2013" name="Science">
        <title>The Amborella genome and the evolution of flowering plants.</title>
        <authorList>
            <consortium name="Amborella Genome Project"/>
        </authorList>
    </citation>
    <scope>NUCLEOTIDE SEQUENCE [LARGE SCALE GENOMIC DNA]</scope>
</reference>
<evidence type="ECO:0000313" key="3">
    <source>
        <dbReference type="EMBL" id="ERN01522.1"/>
    </source>
</evidence>
<dbReference type="PANTHER" id="PTHR31642:SF316">
    <property type="entry name" value="PROTEIN ECERIFERUM 26-LIKE"/>
    <property type="match status" value="1"/>
</dbReference>
<dbReference type="InterPro" id="IPR023213">
    <property type="entry name" value="CAT-like_dom_sf"/>
</dbReference>
<protein>
    <submittedName>
        <fullName evidence="3">Uncharacterized protein</fullName>
    </submittedName>
</protein>
<dbReference type="STRING" id="13333.W1NV57"/>
<dbReference type="PANTHER" id="PTHR31642">
    <property type="entry name" value="TRICHOTHECENE 3-O-ACETYLTRANSFERASE"/>
    <property type="match status" value="1"/>
</dbReference>
<proteinExistence type="inferred from homology"/>
<organism evidence="3 4">
    <name type="scientific">Amborella trichopoda</name>
    <dbReference type="NCBI Taxonomy" id="13333"/>
    <lineage>
        <taxon>Eukaryota</taxon>
        <taxon>Viridiplantae</taxon>
        <taxon>Streptophyta</taxon>
        <taxon>Embryophyta</taxon>
        <taxon>Tracheophyta</taxon>
        <taxon>Spermatophyta</taxon>
        <taxon>Magnoliopsida</taxon>
        <taxon>Amborellales</taxon>
        <taxon>Amborellaceae</taxon>
        <taxon>Amborella</taxon>
    </lineage>
</organism>
<evidence type="ECO:0000313" key="4">
    <source>
        <dbReference type="Proteomes" id="UP000017836"/>
    </source>
</evidence>
<comment type="similarity">
    <text evidence="1">Belongs to the plant acyltransferase family.</text>
</comment>
<feature type="compositionally biased region" description="Basic and acidic residues" evidence="2">
    <location>
        <begin position="460"/>
        <end position="474"/>
    </location>
</feature>
<dbReference type="Gene3D" id="3.30.559.10">
    <property type="entry name" value="Chloramphenicol acetyltransferase-like domain"/>
    <property type="match status" value="2"/>
</dbReference>
<keyword evidence="4" id="KW-1185">Reference proteome</keyword>
<accession>W1NV57</accession>
<gene>
    <name evidence="3" type="ORF">AMTR_s00002p00270800</name>
</gene>
<evidence type="ECO:0000256" key="2">
    <source>
        <dbReference type="SAM" id="MobiDB-lite"/>
    </source>
</evidence>
<dbReference type="EMBL" id="KI394767">
    <property type="protein sequence ID" value="ERN01522.1"/>
    <property type="molecule type" value="Genomic_DNA"/>
</dbReference>
<name>W1NV57_AMBTC</name>
<dbReference type="InterPro" id="IPR050317">
    <property type="entry name" value="Plant_Fungal_Acyltransferase"/>
</dbReference>
<dbReference type="OMA" id="GNWEVKC"/>
<dbReference type="eggNOG" id="ENOG502QVJH">
    <property type="taxonomic scope" value="Eukaryota"/>
</dbReference>
<dbReference type="HOGENOM" id="CLU_049517_1_0_1"/>